<accession>A0ABQ8J0L2</accession>
<feature type="chain" id="PRO_5047126847" evidence="1">
    <location>
        <begin position="23"/>
        <end position="69"/>
    </location>
</feature>
<reference evidence="2 3" key="2">
    <citation type="journal article" date="2022" name="Mol. Biol. Evol.">
        <title>Comparative Genomics Reveals Insights into the Divergent Evolution of Astigmatic Mites and Household Pest Adaptations.</title>
        <authorList>
            <person name="Xiong Q."/>
            <person name="Wan A.T."/>
            <person name="Liu X."/>
            <person name="Fung C.S."/>
            <person name="Xiao X."/>
            <person name="Malainual N."/>
            <person name="Hou J."/>
            <person name="Wang L."/>
            <person name="Wang M."/>
            <person name="Yang K.Y."/>
            <person name="Cui Y."/>
            <person name="Leung E.L."/>
            <person name="Nong W."/>
            <person name="Shin S.K."/>
            <person name="Au S.W."/>
            <person name="Jeong K.Y."/>
            <person name="Chew F.T."/>
            <person name="Hui J.H."/>
            <person name="Leung T.F."/>
            <person name="Tungtrongchitr A."/>
            <person name="Zhong N."/>
            <person name="Liu Z."/>
            <person name="Tsui S.K."/>
        </authorList>
    </citation>
    <scope>NUCLEOTIDE SEQUENCE [LARGE SCALE GENOMIC DNA]</scope>
    <source>
        <strain evidence="2">Derp</strain>
    </source>
</reference>
<name>A0ABQ8J0L2_DERPT</name>
<evidence type="ECO:0000313" key="2">
    <source>
        <dbReference type="EMBL" id="KAH9416107.1"/>
    </source>
</evidence>
<keyword evidence="1" id="KW-0732">Signal</keyword>
<keyword evidence="3" id="KW-1185">Reference proteome</keyword>
<dbReference type="PROSITE" id="PS51257">
    <property type="entry name" value="PROKAR_LIPOPROTEIN"/>
    <property type="match status" value="1"/>
</dbReference>
<evidence type="ECO:0000313" key="3">
    <source>
        <dbReference type="Proteomes" id="UP000887458"/>
    </source>
</evidence>
<sequence length="69" mass="8315">MNIESKLLTIFLSILFSCITKSIDERNVSCKYLMPTNFINSSIHLDTRLFPRNINYFDYDYYDYDDQNQ</sequence>
<feature type="signal peptide" evidence="1">
    <location>
        <begin position="1"/>
        <end position="22"/>
    </location>
</feature>
<gene>
    <name evidence="2" type="ORF">DERP_000604</name>
</gene>
<dbReference type="Proteomes" id="UP000887458">
    <property type="component" value="Unassembled WGS sequence"/>
</dbReference>
<dbReference type="EMBL" id="NJHN03000095">
    <property type="protein sequence ID" value="KAH9416107.1"/>
    <property type="molecule type" value="Genomic_DNA"/>
</dbReference>
<organism evidence="2 3">
    <name type="scientific">Dermatophagoides pteronyssinus</name>
    <name type="common">European house dust mite</name>
    <dbReference type="NCBI Taxonomy" id="6956"/>
    <lineage>
        <taxon>Eukaryota</taxon>
        <taxon>Metazoa</taxon>
        <taxon>Ecdysozoa</taxon>
        <taxon>Arthropoda</taxon>
        <taxon>Chelicerata</taxon>
        <taxon>Arachnida</taxon>
        <taxon>Acari</taxon>
        <taxon>Acariformes</taxon>
        <taxon>Sarcoptiformes</taxon>
        <taxon>Astigmata</taxon>
        <taxon>Psoroptidia</taxon>
        <taxon>Analgoidea</taxon>
        <taxon>Pyroglyphidae</taxon>
        <taxon>Dermatophagoidinae</taxon>
        <taxon>Dermatophagoides</taxon>
    </lineage>
</organism>
<proteinExistence type="predicted"/>
<reference evidence="2 3" key="1">
    <citation type="journal article" date="2018" name="J. Allergy Clin. Immunol.">
        <title>High-quality assembly of Dermatophagoides pteronyssinus genome and transcriptome reveals a wide range of novel allergens.</title>
        <authorList>
            <person name="Liu X.Y."/>
            <person name="Yang K.Y."/>
            <person name="Wang M.Q."/>
            <person name="Kwok J.S."/>
            <person name="Zeng X."/>
            <person name="Yang Z."/>
            <person name="Xiao X.J."/>
            <person name="Lau C.P."/>
            <person name="Li Y."/>
            <person name="Huang Z.M."/>
            <person name="Ba J.G."/>
            <person name="Yim A.K."/>
            <person name="Ouyang C.Y."/>
            <person name="Ngai S.M."/>
            <person name="Chan T.F."/>
            <person name="Leung E.L."/>
            <person name="Liu L."/>
            <person name="Liu Z.G."/>
            <person name="Tsui S.K."/>
        </authorList>
    </citation>
    <scope>NUCLEOTIDE SEQUENCE [LARGE SCALE GENOMIC DNA]</scope>
    <source>
        <strain evidence="2">Derp</strain>
    </source>
</reference>
<evidence type="ECO:0000256" key="1">
    <source>
        <dbReference type="SAM" id="SignalP"/>
    </source>
</evidence>
<comment type="caution">
    <text evidence="2">The sequence shown here is derived from an EMBL/GenBank/DDBJ whole genome shotgun (WGS) entry which is preliminary data.</text>
</comment>
<protein>
    <submittedName>
        <fullName evidence="2">Uncharacterized protein</fullName>
    </submittedName>
</protein>